<protein>
    <recommendedName>
        <fullName evidence="3">N-acetyltransferase domain-containing protein</fullName>
    </recommendedName>
</protein>
<accession>A0A2G2X2A4</accession>
<dbReference type="GO" id="GO:0005737">
    <property type="term" value="C:cytoplasm"/>
    <property type="evidence" value="ECO:0007669"/>
    <property type="project" value="InterPro"/>
</dbReference>
<comment type="caution">
    <text evidence="4">The sequence shown here is derived from an EMBL/GenBank/DDBJ whole genome shotgun (WGS) entry which is preliminary data.</text>
</comment>
<dbReference type="PANTHER" id="PTHR30602:SF12">
    <property type="entry name" value="AMINO-ACID ACETYLTRANSFERASE NAGS1, CHLOROPLASTIC-RELATED"/>
    <property type="match status" value="1"/>
</dbReference>
<dbReference type="InterPro" id="IPR041577">
    <property type="entry name" value="RT_RNaseH_2"/>
</dbReference>
<evidence type="ECO:0000256" key="1">
    <source>
        <dbReference type="ARBA" id="ARBA00022679"/>
    </source>
</evidence>
<dbReference type="Gene3D" id="3.40.630.30">
    <property type="match status" value="1"/>
</dbReference>
<reference evidence="5" key="2">
    <citation type="journal article" date="2017" name="J. Anim. Genet.">
        <title>Multiple reference genome sequences of hot pepper reveal the massive evolution of plant disease resistance genes by retroduplication.</title>
        <authorList>
            <person name="Kim S."/>
            <person name="Park J."/>
            <person name="Yeom S.-I."/>
            <person name="Kim Y.-M."/>
            <person name="Seo E."/>
            <person name="Kim K.-T."/>
            <person name="Kim M.-S."/>
            <person name="Lee J.M."/>
            <person name="Cheong K."/>
            <person name="Shin H.-S."/>
            <person name="Kim S.-B."/>
            <person name="Han K."/>
            <person name="Lee J."/>
            <person name="Park M."/>
            <person name="Lee H.-A."/>
            <person name="Lee H.-Y."/>
            <person name="Lee Y."/>
            <person name="Oh S."/>
            <person name="Lee J.H."/>
            <person name="Choi E."/>
            <person name="Choi E."/>
            <person name="Lee S.E."/>
            <person name="Jeon J."/>
            <person name="Kim H."/>
            <person name="Choi G."/>
            <person name="Song H."/>
            <person name="Lee J."/>
            <person name="Lee S.-C."/>
            <person name="Kwon J.-K."/>
            <person name="Lee H.-Y."/>
            <person name="Koo N."/>
            <person name="Hong Y."/>
            <person name="Kim R.W."/>
            <person name="Kang W.-H."/>
            <person name="Huh J.H."/>
            <person name="Kang B.-C."/>
            <person name="Yang T.-J."/>
            <person name="Lee Y.-H."/>
            <person name="Bennetzen J.L."/>
            <person name="Choi D."/>
        </authorList>
    </citation>
    <scope>NUCLEOTIDE SEQUENCE [LARGE SCALE GENOMIC DNA]</scope>
    <source>
        <strain evidence="5">cv. PBC81</strain>
    </source>
</reference>
<keyword evidence="2" id="KW-0012">Acyltransferase</keyword>
<evidence type="ECO:0000259" key="3">
    <source>
        <dbReference type="PROSITE" id="PS51186"/>
    </source>
</evidence>
<proteinExistence type="predicted"/>
<dbReference type="InterPro" id="IPR010167">
    <property type="entry name" value="NH2A_AcTrfase"/>
</dbReference>
<dbReference type="SUPFAM" id="SSF56672">
    <property type="entry name" value="DNA/RNA polymerases"/>
    <property type="match status" value="1"/>
</dbReference>
<dbReference type="InterPro" id="IPR043128">
    <property type="entry name" value="Rev_trsase/Diguanyl_cyclase"/>
</dbReference>
<dbReference type="OrthoDB" id="1301339at2759"/>
<evidence type="ECO:0000313" key="4">
    <source>
        <dbReference type="EMBL" id="PHT51622.1"/>
    </source>
</evidence>
<dbReference type="Pfam" id="PF17919">
    <property type="entry name" value="RT_RNaseH_2"/>
    <property type="match status" value="1"/>
</dbReference>
<reference evidence="4 5" key="1">
    <citation type="journal article" date="2017" name="Genome Biol.">
        <title>New reference genome sequences of hot pepper reveal the massive evolution of plant disease-resistance genes by retroduplication.</title>
        <authorList>
            <person name="Kim S."/>
            <person name="Park J."/>
            <person name="Yeom S.I."/>
            <person name="Kim Y.M."/>
            <person name="Seo E."/>
            <person name="Kim K.T."/>
            <person name="Kim M.S."/>
            <person name="Lee J.M."/>
            <person name="Cheong K."/>
            <person name="Shin H.S."/>
            <person name="Kim S.B."/>
            <person name="Han K."/>
            <person name="Lee J."/>
            <person name="Park M."/>
            <person name="Lee H.A."/>
            <person name="Lee H.Y."/>
            <person name="Lee Y."/>
            <person name="Oh S."/>
            <person name="Lee J.H."/>
            <person name="Choi E."/>
            <person name="Choi E."/>
            <person name="Lee S.E."/>
            <person name="Jeon J."/>
            <person name="Kim H."/>
            <person name="Choi G."/>
            <person name="Song H."/>
            <person name="Lee J."/>
            <person name="Lee S.C."/>
            <person name="Kwon J.K."/>
            <person name="Lee H.Y."/>
            <person name="Koo N."/>
            <person name="Hong Y."/>
            <person name="Kim R.W."/>
            <person name="Kang W.H."/>
            <person name="Huh J.H."/>
            <person name="Kang B.C."/>
            <person name="Yang T.J."/>
            <person name="Lee Y.H."/>
            <person name="Bennetzen J.L."/>
            <person name="Choi D."/>
        </authorList>
    </citation>
    <scope>NUCLEOTIDE SEQUENCE [LARGE SCALE GENOMIC DNA]</scope>
    <source>
        <strain evidence="5">cv. PBC81</strain>
    </source>
</reference>
<dbReference type="Proteomes" id="UP000224567">
    <property type="component" value="Unassembled WGS sequence"/>
</dbReference>
<evidence type="ECO:0000313" key="5">
    <source>
        <dbReference type="Proteomes" id="UP000224567"/>
    </source>
</evidence>
<keyword evidence="5" id="KW-1185">Reference proteome</keyword>
<dbReference type="GO" id="GO:0006526">
    <property type="term" value="P:L-arginine biosynthetic process"/>
    <property type="evidence" value="ECO:0007669"/>
    <property type="project" value="InterPro"/>
</dbReference>
<dbReference type="CDD" id="cd04301">
    <property type="entry name" value="NAT_SF"/>
    <property type="match status" value="1"/>
</dbReference>
<dbReference type="Pfam" id="PF00583">
    <property type="entry name" value="Acetyltransf_1"/>
    <property type="match status" value="1"/>
</dbReference>
<sequence length="673" mass="76799">MNNADPEYRNGKLLISSNSSSSGLTVQNGRAVAGTPSKWRKMLNPRFLLHFSDSPVDDIGLKPETISDAPVKALPSLLYLCQLPLYLCWLMFFNHNLSLFSLFELVKALPSFVIVEREGHIIACATLFPYFEEKYREVAALVVSPHCRGQGQGDKLLDYLCNPYSHVYVTDNNGKLGIGDQSGISTQDKGLSWEVSLNLMEERKGQIMKMMLLYPLATLRRNNMIYFALKHAIGLKCAVEFEVAYCTMNTYHDCTFDVIYYRDTILHIQITVVSSFPDFHTNKSVYCEELCQHQIQMMLEEAISCPGKVLLPICVLNIKPSNIIGDIMPIKFRIYIINIFLVSIIPSTLMVKNGDSEKLHREREHLRYRGGKRKLSCKLKPKLLKRLKDVQKWKLQLRLRGGESAIEKQQDRHYSRSFVEGLSPITSPMSRLTQNKVKFQWSDFCDKSFKELKTRITTALVLALPDGIKGFVVYFDASRVGLGYVLMQRGSWDEHLSLIEFAYNKSYHSSIQMASFEALYGRRYRSPIDWFELGEAALIGPNAVFEAMEKVKLIRERLKIAQSCQKSYADWPSAILAHRGEGQFTIHQFSEVQRDNDASHHMPKWHSKGAPRWLRIAESAHFPFVNFQSMCLVSGARVIFEHLIYISAVDCLSQLEACPSDSLDSVSRGLSDY</sequence>
<feature type="domain" description="N-acetyltransferase" evidence="3">
    <location>
        <begin position="64"/>
        <end position="225"/>
    </location>
</feature>
<dbReference type="AlphaFoldDB" id="A0A2G2X2A4"/>
<dbReference type="SUPFAM" id="SSF55729">
    <property type="entry name" value="Acyl-CoA N-acyltransferases (Nat)"/>
    <property type="match status" value="1"/>
</dbReference>
<keyword evidence="1" id="KW-0808">Transferase</keyword>
<dbReference type="Gene3D" id="3.30.70.270">
    <property type="match status" value="1"/>
</dbReference>
<dbReference type="InterPro" id="IPR016181">
    <property type="entry name" value="Acyl_CoA_acyltransferase"/>
</dbReference>
<organism evidence="4 5">
    <name type="scientific">Capsicum baccatum</name>
    <name type="common">Peruvian pepper</name>
    <dbReference type="NCBI Taxonomy" id="33114"/>
    <lineage>
        <taxon>Eukaryota</taxon>
        <taxon>Viridiplantae</taxon>
        <taxon>Streptophyta</taxon>
        <taxon>Embryophyta</taxon>
        <taxon>Tracheophyta</taxon>
        <taxon>Spermatophyta</taxon>
        <taxon>Magnoliopsida</taxon>
        <taxon>eudicotyledons</taxon>
        <taxon>Gunneridae</taxon>
        <taxon>Pentapetalae</taxon>
        <taxon>asterids</taxon>
        <taxon>lamiids</taxon>
        <taxon>Solanales</taxon>
        <taxon>Solanaceae</taxon>
        <taxon>Solanoideae</taxon>
        <taxon>Capsiceae</taxon>
        <taxon>Capsicum</taxon>
    </lineage>
</organism>
<dbReference type="GO" id="GO:0004042">
    <property type="term" value="F:L-glutamate N-acetyltransferase activity"/>
    <property type="evidence" value="ECO:0007669"/>
    <property type="project" value="InterPro"/>
</dbReference>
<dbReference type="PANTHER" id="PTHR30602">
    <property type="entry name" value="AMINO-ACID ACETYLTRANSFERASE"/>
    <property type="match status" value="1"/>
</dbReference>
<dbReference type="PROSITE" id="PS51186">
    <property type="entry name" value="GNAT"/>
    <property type="match status" value="1"/>
</dbReference>
<dbReference type="InterPro" id="IPR043502">
    <property type="entry name" value="DNA/RNA_pol_sf"/>
</dbReference>
<dbReference type="STRING" id="33114.A0A2G2X2A4"/>
<name>A0A2G2X2A4_CAPBA</name>
<dbReference type="InterPro" id="IPR000182">
    <property type="entry name" value="GNAT_dom"/>
</dbReference>
<dbReference type="EMBL" id="MLFT02000003">
    <property type="protein sequence ID" value="PHT51622.1"/>
    <property type="molecule type" value="Genomic_DNA"/>
</dbReference>
<gene>
    <name evidence="4" type="ORF">CQW23_06084</name>
</gene>
<evidence type="ECO:0000256" key="2">
    <source>
        <dbReference type="ARBA" id="ARBA00023315"/>
    </source>
</evidence>